<accession>A0AAJ0M335</accession>
<dbReference type="RefSeq" id="XP_062723045.1">
    <property type="nucleotide sequence ID" value="XM_062869129.1"/>
</dbReference>
<proteinExistence type="predicted"/>
<protein>
    <submittedName>
        <fullName evidence="1">Uncharacterized protein</fullName>
    </submittedName>
</protein>
<evidence type="ECO:0000313" key="2">
    <source>
        <dbReference type="Proteomes" id="UP001273166"/>
    </source>
</evidence>
<reference evidence="1" key="2">
    <citation type="submission" date="2023-06" db="EMBL/GenBank/DDBJ databases">
        <authorList>
            <consortium name="Lawrence Berkeley National Laboratory"/>
            <person name="Mondo S.J."/>
            <person name="Hensen N."/>
            <person name="Bonometti L."/>
            <person name="Westerberg I."/>
            <person name="Brannstrom I.O."/>
            <person name="Guillou S."/>
            <person name="Cros-Aarteil S."/>
            <person name="Calhoun S."/>
            <person name="Haridas S."/>
            <person name="Kuo A."/>
            <person name="Pangilinan J."/>
            <person name="Riley R."/>
            <person name="Labutti K."/>
            <person name="Andreopoulos B."/>
            <person name="Lipzen A."/>
            <person name="Chen C."/>
            <person name="Yanf M."/>
            <person name="Daum C."/>
            <person name="Ng V."/>
            <person name="Clum A."/>
            <person name="Steindorff A."/>
            <person name="Ohm R."/>
            <person name="Martin F."/>
            <person name="Silar P."/>
            <person name="Natvig D."/>
            <person name="Lalanne C."/>
            <person name="Gautier V."/>
            <person name="Ament-Velasquez S.L."/>
            <person name="Kruys A."/>
            <person name="Hutchinson M.I."/>
            <person name="Powell A.J."/>
            <person name="Barry K."/>
            <person name="Miller A.N."/>
            <person name="Grigoriev I.V."/>
            <person name="Debuchy R."/>
            <person name="Gladieux P."/>
            <person name="Thoren M.H."/>
            <person name="Johannesson H."/>
        </authorList>
    </citation>
    <scope>NUCLEOTIDE SEQUENCE</scope>
    <source>
        <strain evidence="1">CBS 333.67</strain>
    </source>
</reference>
<sequence>MSMLSVSNLPNDIVTLLFWLVQFRPRQAAKTHRAFLTVTRSDISPSEVLPLPLNDQSAKTEDINHTPLTRVRFNYVLSR</sequence>
<dbReference type="GeneID" id="87887958"/>
<reference evidence="1" key="1">
    <citation type="journal article" date="2023" name="Mol. Phylogenet. Evol.">
        <title>Genome-scale phylogeny and comparative genomics of the fungal order Sordariales.</title>
        <authorList>
            <person name="Hensen N."/>
            <person name="Bonometti L."/>
            <person name="Westerberg I."/>
            <person name="Brannstrom I.O."/>
            <person name="Guillou S."/>
            <person name="Cros-Aarteil S."/>
            <person name="Calhoun S."/>
            <person name="Haridas S."/>
            <person name="Kuo A."/>
            <person name="Mondo S."/>
            <person name="Pangilinan J."/>
            <person name="Riley R."/>
            <person name="LaButti K."/>
            <person name="Andreopoulos B."/>
            <person name="Lipzen A."/>
            <person name="Chen C."/>
            <person name="Yan M."/>
            <person name="Daum C."/>
            <person name="Ng V."/>
            <person name="Clum A."/>
            <person name="Steindorff A."/>
            <person name="Ohm R.A."/>
            <person name="Martin F."/>
            <person name="Silar P."/>
            <person name="Natvig D.O."/>
            <person name="Lalanne C."/>
            <person name="Gautier V."/>
            <person name="Ament-Velasquez S.L."/>
            <person name="Kruys A."/>
            <person name="Hutchinson M.I."/>
            <person name="Powell A.J."/>
            <person name="Barry K."/>
            <person name="Miller A.N."/>
            <person name="Grigoriev I.V."/>
            <person name="Debuchy R."/>
            <person name="Gladieux P."/>
            <person name="Hiltunen Thoren M."/>
            <person name="Johannesson H."/>
        </authorList>
    </citation>
    <scope>NUCLEOTIDE SEQUENCE</scope>
    <source>
        <strain evidence="1">CBS 333.67</strain>
    </source>
</reference>
<organism evidence="1 2">
    <name type="scientific">Chaetomium strumarium</name>
    <dbReference type="NCBI Taxonomy" id="1170767"/>
    <lineage>
        <taxon>Eukaryota</taxon>
        <taxon>Fungi</taxon>
        <taxon>Dikarya</taxon>
        <taxon>Ascomycota</taxon>
        <taxon>Pezizomycotina</taxon>
        <taxon>Sordariomycetes</taxon>
        <taxon>Sordariomycetidae</taxon>
        <taxon>Sordariales</taxon>
        <taxon>Chaetomiaceae</taxon>
        <taxon>Chaetomium</taxon>
    </lineage>
</organism>
<keyword evidence="2" id="KW-1185">Reference proteome</keyword>
<gene>
    <name evidence="1" type="ORF">B0T15DRAFT_529766</name>
</gene>
<name>A0AAJ0M335_9PEZI</name>
<dbReference type="EMBL" id="JAUDZG010000003">
    <property type="protein sequence ID" value="KAK3307265.1"/>
    <property type="molecule type" value="Genomic_DNA"/>
</dbReference>
<comment type="caution">
    <text evidence="1">The sequence shown here is derived from an EMBL/GenBank/DDBJ whole genome shotgun (WGS) entry which is preliminary data.</text>
</comment>
<evidence type="ECO:0000313" key="1">
    <source>
        <dbReference type="EMBL" id="KAK3307265.1"/>
    </source>
</evidence>
<dbReference type="Proteomes" id="UP001273166">
    <property type="component" value="Unassembled WGS sequence"/>
</dbReference>
<dbReference type="AlphaFoldDB" id="A0AAJ0M335"/>